<dbReference type="GO" id="GO:0000978">
    <property type="term" value="F:RNA polymerase II cis-regulatory region sequence-specific DNA binding"/>
    <property type="evidence" value="ECO:0007669"/>
    <property type="project" value="TreeGrafter"/>
</dbReference>
<dbReference type="PROSITE" id="PS50090">
    <property type="entry name" value="MYB_LIKE"/>
    <property type="match status" value="4"/>
</dbReference>
<organism evidence="7 8">
    <name type="scientific">Basidiobolus meristosporus CBS 931.73</name>
    <dbReference type="NCBI Taxonomy" id="1314790"/>
    <lineage>
        <taxon>Eukaryota</taxon>
        <taxon>Fungi</taxon>
        <taxon>Fungi incertae sedis</taxon>
        <taxon>Zoopagomycota</taxon>
        <taxon>Entomophthoromycotina</taxon>
        <taxon>Basidiobolomycetes</taxon>
        <taxon>Basidiobolales</taxon>
        <taxon>Basidiobolaceae</taxon>
        <taxon>Basidiobolus</taxon>
    </lineage>
</organism>
<feature type="domain" description="Myb-like" evidence="5">
    <location>
        <begin position="201"/>
        <end position="251"/>
    </location>
</feature>
<dbReference type="AlphaFoldDB" id="A0A1Y1YHA0"/>
<keyword evidence="4" id="KW-0539">Nucleus</keyword>
<keyword evidence="8" id="KW-1185">Reference proteome</keyword>
<name>A0A1Y1YHA0_9FUNG</name>
<dbReference type="InterPro" id="IPR051575">
    <property type="entry name" value="Myb-like_DNA-bd"/>
</dbReference>
<dbReference type="Proteomes" id="UP000193498">
    <property type="component" value="Unassembled WGS sequence"/>
</dbReference>
<dbReference type="PROSITE" id="PS51294">
    <property type="entry name" value="HTH_MYB"/>
    <property type="match status" value="3"/>
</dbReference>
<evidence type="ECO:0000313" key="8">
    <source>
        <dbReference type="Proteomes" id="UP000193498"/>
    </source>
</evidence>
<evidence type="ECO:0008006" key="9">
    <source>
        <dbReference type="Google" id="ProtNLM"/>
    </source>
</evidence>
<evidence type="ECO:0000256" key="3">
    <source>
        <dbReference type="ARBA" id="ARBA00023163"/>
    </source>
</evidence>
<evidence type="ECO:0000259" key="6">
    <source>
        <dbReference type="PROSITE" id="PS51294"/>
    </source>
</evidence>
<accession>A0A1Y1YHA0</accession>
<feature type="domain" description="Myb-like" evidence="5">
    <location>
        <begin position="150"/>
        <end position="200"/>
    </location>
</feature>
<dbReference type="Pfam" id="PF13921">
    <property type="entry name" value="Myb_DNA-bind_6"/>
    <property type="match status" value="1"/>
</dbReference>
<dbReference type="OrthoDB" id="2143914at2759"/>
<dbReference type="GO" id="GO:0042795">
    <property type="term" value="P:snRNA transcription by RNA polymerase II"/>
    <property type="evidence" value="ECO:0007669"/>
    <property type="project" value="TreeGrafter"/>
</dbReference>
<evidence type="ECO:0000259" key="5">
    <source>
        <dbReference type="PROSITE" id="PS50090"/>
    </source>
</evidence>
<protein>
    <recommendedName>
        <fullName evidence="9">Homeodomain-like protein</fullName>
    </recommendedName>
</protein>
<dbReference type="GO" id="GO:0019185">
    <property type="term" value="C:snRNA-activating protein complex"/>
    <property type="evidence" value="ECO:0007669"/>
    <property type="project" value="TreeGrafter"/>
</dbReference>
<sequence length="282" mass="33790">MNILTRNPSPFTISNRIATLYKYLPWINYASVHSKSSDPFCFKPVDQKRKQIKWSEEEKAKLFKLVEQHGTKWSEFLLHFPDRSAKSLARCYMLNITRKEFRHGKWTPEDDNSLRELMEIPKYSYQWKLISESIKRSPKACQQRWTRRLDPSLNRTSWTSEEDELIIANVKKYGRNWHAVVQDMPGRDQATVAERYDNYLNPSLKKGDWSYEERKLMLEGLIKYGHSWSDIHTLIPWRSRIYIRNFFERKVMPKLNKLDPSLPEKERFQILLQELEPTFGTP</sequence>
<keyword evidence="2" id="KW-0238">DNA-binding</keyword>
<reference evidence="7 8" key="1">
    <citation type="submission" date="2016-07" db="EMBL/GenBank/DDBJ databases">
        <title>Pervasive Adenine N6-methylation of Active Genes in Fungi.</title>
        <authorList>
            <consortium name="DOE Joint Genome Institute"/>
            <person name="Mondo S.J."/>
            <person name="Dannebaum R.O."/>
            <person name="Kuo R.C."/>
            <person name="Labutti K."/>
            <person name="Haridas S."/>
            <person name="Kuo A."/>
            <person name="Salamov A."/>
            <person name="Ahrendt S.R."/>
            <person name="Lipzen A."/>
            <person name="Sullivan W."/>
            <person name="Andreopoulos W.B."/>
            <person name="Clum A."/>
            <person name="Lindquist E."/>
            <person name="Daum C."/>
            <person name="Ramamoorthy G.K."/>
            <person name="Gryganskyi A."/>
            <person name="Culley D."/>
            <person name="Magnuson J.K."/>
            <person name="James T.Y."/>
            <person name="O'Malley M.A."/>
            <person name="Stajich J.E."/>
            <person name="Spatafora J.W."/>
            <person name="Visel A."/>
            <person name="Grigoriev I.V."/>
        </authorList>
    </citation>
    <scope>NUCLEOTIDE SEQUENCE [LARGE SCALE GENOMIC DNA]</scope>
    <source>
        <strain evidence="7 8">CBS 931.73</strain>
    </source>
</reference>
<dbReference type="GO" id="GO:0001006">
    <property type="term" value="F:RNA polymerase III type 3 promoter sequence-specific DNA binding"/>
    <property type="evidence" value="ECO:0007669"/>
    <property type="project" value="TreeGrafter"/>
</dbReference>
<dbReference type="InterPro" id="IPR001005">
    <property type="entry name" value="SANT/Myb"/>
</dbReference>
<feature type="domain" description="HTH myb-type" evidence="6">
    <location>
        <begin position="150"/>
        <end position="204"/>
    </location>
</feature>
<dbReference type="SMART" id="SM00717">
    <property type="entry name" value="SANT"/>
    <property type="match status" value="4"/>
</dbReference>
<dbReference type="InterPro" id="IPR009057">
    <property type="entry name" value="Homeodomain-like_sf"/>
</dbReference>
<dbReference type="CDD" id="cd00167">
    <property type="entry name" value="SANT"/>
    <property type="match status" value="3"/>
</dbReference>
<evidence type="ECO:0000256" key="1">
    <source>
        <dbReference type="ARBA" id="ARBA00023015"/>
    </source>
</evidence>
<dbReference type="STRING" id="1314790.A0A1Y1YHA0"/>
<keyword evidence="3" id="KW-0804">Transcription</keyword>
<dbReference type="InParanoid" id="A0A1Y1YHA0"/>
<evidence type="ECO:0000313" key="7">
    <source>
        <dbReference type="EMBL" id="ORX97365.1"/>
    </source>
</evidence>
<dbReference type="Gene3D" id="1.10.10.60">
    <property type="entry name" value="Homeodomain-like"/>
    <property type="match status" value="4"/>
</dbReference>
<dbReference type="Pfam" id="PF00249">
    <property type="entry name" value="Myb_DNA-binding"/>
    <property type="match status" value="2"/>
</dbReference>
<dbReference type="PANTHER" id="PTHR46621">
    <property type="entry name" value="SNRNA-ACTIVATING PROTEIN COMPLEX SUBUNIT 4"/>
    <property type="match status" value="1"/>
</dbReference>
<dbReference type="InterPro" id="IPR017930">
    <property type="entry name" value="Myb_dom"/>
</dbReference>
<dbReference type="PANTHER" id="PTHR46621:SF1">
    <property type="entry name" value="SNRNA-ACTIVATING PROTEIN COMPLEX SUBUNIT 4"/>
    <property type="match status" value="1"/>
</dbReference>
<feature type="domain" description="HTH myb-type" evidence="6">
    <location>
        <begin position="46"/>
        <end position="89"/>
    </location>
</feature>
<comment type="caution">
    <text evidence="7">The sequence shown here is derived from an EMBL/GenBank/DDBJ whole genome shotgun (WGS) entry which is preliminary data.</text>
</comment>
<feature type="domain" description="Myb-like" evidence="5">
    <location>
        <begin position="46"/>
        <end position="87"/>
    </location>
</feature>
<gene>
    <name evidence="7" type="ORF">K493DRAFT_369759</name>
</gene>
<dbReference type="SUPFAM" id="SSF46689">
    <property type="entry name" value="Homeodomain-like"/>
    <property type="match status" value="3"/>
</dbReference>
<dbReference type="GO" id="GO:0042796">
    <property type="term" value="P:snRNA transcription by RNA polymerase III"/>
    <property type="evidence" value="ECO:0007669"/>
    <property type="project" value="TreeGrafter"/>
</dbReference>
<evidence type="ECO:0000256" key="2">
    <source>
        <dbReference type="ARBA" id="ARBA00023125"/>
    </source>
</evidence>
<feature type="domain" description="Myb-like" evidence="5">
    <location>
        <begin position="98"/>
        <end position="149"/>
    </location>
</feature>
<evidence type="ECO:0000256" key="4">
    <source>
        <dbReference type="ARBA" id="ARBA00023242"/>
    </source>
</evidence>
<proteinExistence type="predicted"/>
<dbReference type="EMBL" id="MCFE01000134">
    <property type="protein sequence ID" value="ORX97365.1"/>
    <property type="molecule type" value="Genomic_DNA"/>
</dbReference>
<feature type="domain" description="HTH myb-type" evidence="6">
    <location>
        <begin position="98"/>
        <end position="149"/>
    </location>
</feature>
<keyword evidence="1" id="KW-0805">Transcription regulation</keyword>